<dbReference type="EMBL" id="JBHSIM010000011">
    <property type="protein sequence ID" value="MFC4831889.1"/>
    <property type="molecule type" value="Genomic_DNA"/>
</dbReference>
<dbReference type="Proteomes" id="UP001595909">
    <property type="component" value="Unassembled WGS sequence"/>
</dbReference>
<keyword evidence="3" id="KW-0378">Hydrolase</keyword>
<dbReference type="Pfam" id="PF12697">
    <property type="entry name" value="Abhydrolase_6"/>
    <property type="match status" value="1"/>
</dbReference>
<dbReference type="RefSeq" id="WP_345332408.1">
    <property type="nucleotide sequence ID" value="NZ_BAABHN010000011.1"/>
</dbReference>
<name>A0ABV9RCK4_9PSEU</name>
<organism evidence="3 4">
    <name type="scientific">Actinomycetospora chibensis</name>
    <dbReference type="NCBI Taxonomy" id="663606"/>
    <lineage>
        <taxon>Bacteria</taxon>
        <taxon>Bacillati</taxon>
        <taxon>Actinomycetota</taxon>
        <taxon>Actinomycetes</taxon>
        <taxon>Pseudonocardiales</taxon>
        <taxon>Pseudonocardiaceae</taxon>
        <taxon>Actinomycetospora</taxon>
    </lineage>
</organism>
<keyword evidence="4" id="KW-1185">Reference proteome</keyword>
<evidence type="ECO:0000259" key="2">
    <source>
        <dbReference type="Pfam" id="PF12697"/>
    </source>
</evidence>
<protein>
    <submittedName>
        <fullName evidence="3">Alpha/beta fold hydrolase</fullName>
    </submittedName>
</protein>
<comment type="caution">
    <text evidence="3">The sequence shown here is derived from an EMBL/GenBank/DDBJ whole genome shotgun (WGS) entry which is preliminary data.</text>
</comment>
<gene>
    <name evidence="3" type="ORF">ACFPEL_05655</name>
</gene>
<feature type="region of interest" description="Disordered" evidence="1">
    <location>
        <begin position="1"/>
        <end position="21"/>
    </location>
</feature>
<proteinExistence type="predicted"/>
<dbReference type="Gene3D" id="3.40.50.1820">
    <property type="entry name" value="alpha/beta hydrolase"/>
    <property type="match status" value="1"/>
</dbReference>
<dbReference type="PANTHER" id="PTHR37017">
    <property type="entry name" value="AB HYDROLASE-1 DOMAIN-CONTAINING PROTEIN-RELATED"/>
    <property type="match status" value="1"/>
</dbReference>
<sequence length="258" mass="26892">MSTDDRSDGTRSSADEQPASDVRPTVVLVHGAFADSSSWNGVIRNLEGRGHHVVAVANPLRGLHADAAYVRSVLDSVAGPVVLAGHSYGGSVMSEAADGHPGVRALVYVASFILEEGESTSDLAGRFPGAELGAALDPVPFPLPDGGTGNDLYIRQEEFRTVFAADVPEDVTALMAATQRPITSAALDEPATRAAWRTIPSWNLVTTEDLAIPAASMRFMGERAGAHTVEITASHAVTVSQPDAVADLIGEAARATAR</sequence>
<accession>A0ABV9RCK4</accession>
<evidence type="ECO:0000313" key="3">
    <source>
        <dbReference type="EMBL" id="MFC4831889.1"/>
    </source>
</evidence>
<dbReference type="SUPFAM" id="SSF53474">
    <property type="entry name" value="alpha/beta-Hydrolases"/>
    <property type="match status" value="1"/>
</dbReference>
<feature type="domain" description="AB hydrolase-1" evidence="2">
    <location>
        <begin position="26"/>
        <end position="247"/>
    </location>
</feature>
<reference evidence="4" key="1">
    <citation type="journal article" date="2019" name="Int. J. Syst. Evol. Microbiol.">
        <title>The Global Catalogue of Microorganisms (GCM) 10K type strain sequencing project: providing services to taxonomists for standard genome sequencing and annotation.</title>
        <authorList>
            <consortium name="The Broad Institute Genomics Platform"/>
            <consortium name="The Broad Institute Genome Sequencing Center for Infectious Disease"/>
            <person name="Wu L."/>
            <person name="Ma J."/>
        </authorList>
    </citation>
    <scope>NUCLEOTIDE SEQUENCE [LARGE SCALE GENOMIC DNA]</scope>
    <source>
        <strain evidence="4">CCUG 50347</strain>
    </source>
</reference>
<dbReference type="InterPro" id="IPR052897">
    <property type="entry name" value="Sec-Metab_Biosynth_Hydrolase"/>
</dbReference>
<dbReference type="InterPro" id="IPR029058">
    <property type="entry name" value="AB_hydrolase_fold"/>
</dbReference>
<dbReference type="GO" id="GO:0016787">
    <property type="term" value="F:hydrolase activity"/>
    <property type="evidence" value="ECO:0007669"/>
    <property type="project" value="UniProtKB-KW"/>
</dbReference>
<dbReference type="InterPro" id="IPR000073">
    <property type="entry name" value="AB_hydrolase_1"/>
</dbReference>
<dbReference type="PANTHER" id="PTHR37017:SF11">
    <property type="entry name" value="ESTERASE_LIPASE_THIOESTERASE DOMAIN-CONTAINING PROTEIN"/>
    <property type="match status" value="1"/>
</dbReference>
<evidence type="ECO:0000313" key="4">
    <source>
        <dbReference type="Proteomes" id="UP001595909"/>
    </source>
</evidence>
<evidence type="ECO:0000256" key="1">
    <source>
        <dbReference type="SAM" id="MobiDB-lite"/>
    </source>
</evidence>